<dbReference type="RefSeq" id="WP_135832484.1">
    <property type="nucleotide sequence ID" value="NZ_CP038462.1"/>
</dbReference>
<dbReference type="EMBL" id="CP038462">
    <property type="protein sequence ID" value="QCC77439.1"/>
    <property type="molecule type" value="Genomic_DNA"/>
</dbReference>
<evidence type="ECO:0000256" key="1">
    <source>
        <dbReference type="SAM" id="MobiDB-lite"/>
    </source>
</evidence>
<protein>
    <submittedName>
        <fullName evidence="2">Uncharacterized protein</fullName>
    </submittedName>
</protein>
<dbReference type="AlphaFoldDB" id="A0A4P7UEZ2"/>
<feature type="region of interest" description="Disordered" evidence="1">
    <location>
        <begin position="1"/>
        <end position="24"/>
    </location>
</feature>
<sequence>MPSSHRSRRPYAVPAAATPPPDPFSPYAPTHGALIALRYALTQAVAAAGARADLDQLTTSQDHRLVECWRNAARGAALAEHDHAADLTSLHLTPAAADPHR</sequence>
<accession>A0A4P7UEZ2</accession>
<name>A0A4P7UEZ2_9ACTN</name>
<organism evidence="2 3">
    <name type="scientific">Nocardioides daphniae</name>
    <dbReference type="NCBI Taxonomy" id="402297"/>
    <lineage>
        <taxon>Bacteria</taxon>
        <taxon>Bacillati</taxon>
        <taxon>Actinomycetota</taxon>
        <taxon>Actinomycetes</taxon>
        <taxon>Propionibacteriales</taxon>
        <taxon>Nocardioidaceae</taxon>
        <taxon>Nocardioides</taxon>
    </lineage>
</organism>
<proteinExistence type="predicted"/>
<evidence type="ECO:0000313" key="2">
    <source>
        <dbReference type="EMBL" id="QCC77439.1"/>
    </source>
</evidence>
<evidence type="ECO:0000313" key="3">
    <source>
        <dbReference type="Proteomes" id="UP000297025"/>
    </source>
</evidence>
<gene>
    <name evidence="2" type="ORF">E2C04_10060</name>
</gene>
<dbReference type="KEGG" id="ndp:E2C04_10060"/>
<dbReference type="Proteomes" id="UP000297025">
    <property type="component" value="Chromosome"/>
</dbReference>
<reference evidence="2 3" key="1">
    <citation type="journal article" date="2008" name="Int. J. Syst. Evol. Microbiol.">
        <title>Nocardioides daphniae sp. nov., isolated from Daphnia cucullata (Crustacea: Cladocera).</title>
        <authorList>
            <person name="Toth E.M."/>
            <person name="Keki Z."/>
            <person name="Homonnay Z.G."/>
            <person name="Borsodi A.K."/>
            <person name="Marialigeti K."/>
            <person name="Schumann P."/>
        </authorList>
    </citation>
    <scope>NUCLEOTIDE SEQUENCE [LARGE SCALE GENOMIC DNA]</scope>
    <source>
        <strain evidence="2 3">JCM 16608</strain>
    </source>
</reference>